<dbReference type="AlphaFoldDB" id="A0A517ZPY2"/>
<proteinExistence type="predicted"/>
<organism evidence="1 2">
    <name type="scientific">Symmachiella dynata</name>
    <dbReference type="NCBI Taxonomy" id="2527995"/>
    <lineage>
        <taxon>Bacteria</taxon>
        <taxon>Pseudomonadati</taxon>
        <taxon>Planctomycetota</taxon>
        <taxon>Planctomycetia</taxon>
        <taxon>Planctomycetales</taxon>
        <taxon>Planctomycetaceae</taxon>
        <taxon>Symmachiella</taxon>
    </lineage>
</organism>
<gene>
    <name evidence="1" type="ORF">Mal52_30300</name>
</gene>
<evidence type="ECO:0000313" key="1">
    <source>
        <dbReference type="EMBL" id="QDU44546.1"/>
    </source>
</evidence>
<protein>
    <submittedName>
        <fullName evidence="1">Uncharacterized protein</fullName>
    </submittedName>
</protein>
<dbReference type="Proteomes" id="UP000319383">
    <property type="component" value="Chromosome"/>
</dbReference>
<keyword evidence="2" id="KW-1185">Reference proteome</keyword>
<accession>A0A517ZPY2</accession>
<dbReference type="EMBL" id="CP036276">
    <property type="protein sequence ID" value="QDU44546.1"/>
    <property type="molecule type" value="Genomic_DNA"/>
</dbReference>
<reference evidence="1 2" key="1">
    <citation type="submission" date="2019-02" db="EMBL/GenBank/DDBJ databases">
        <title>Deep-cultivation of Planctomycetes and their phenomic and genomic characterization uncovers novel biology.</title>
        <authorList>
            <person name="Wiegand S."/>
            <person name="Jogler M."/>
            <person name="Boedeker C."/>
            <person name="Pinto D."/>
            <person name="Vollmers J."/>
            <person name="Rivas-Marin E."/>
            <person name="Kohn T."/>
            <person name="Peeters S.H."/>
            <person name="Heuer A."/>
            <person name="Rast P."/>
            <person name="Oberbeckmann S."/>
            <person name="Bunk B."/>
            <person name="Jeske O."/>
            <person name="Meyerdierks A."/>
            <person name="Storesund J.E."/>
            <person name="Kallscheuer N."/>
            <person name="Luecker S."/>
            <person name="Lage O.M."/>
            <person name="Pohl T."/>
            <person name="Merkel B.J."/>
            <person name="Hornburger P."/>
            <person name="Mueller R.-W."/>
            <person name="Bruemmer F."/>
            <person name="Labrenz M."/>
            <person name="Spormann A.M."/>
            <person name="Op den Camp H."/>
            <person name="Overmann J."/>
            <person name="Amann R."/>
            <person name="Jetten M.S.M."/>
            <person name="Mascher T."/>
            <person name="Medema M.H."/>
            <person name="Devos D.P."/>
            <person name="Kaster A.-K."/>
            <person name="Ovreas L."/>
            <person name="Rohde M."/>
            <person name="Galperin M.Y."/>
            <person name="Jogler C."/>
        </authorList>
    </citation>
    <scope>NUCLEOTIDE SEQUENCE [LARGE SCALE GENOMIC DNA]</scope>
    <source>
        <strain evidence="1 2">Mal52</strain>
    </source>
</reference>
<sequence>MVQAERLKELEKKSIRLKRLLIELDLSIAIPKEAESGNL</sequence>
<evidence type="ECO:0000313" key="2">
    <source>
        <dbReference type="Proteomes" id="UP000319383"/>
    </source>
</evidence>
<name>A0A517ZPY2_9PLAN</name>
<dbReference type="KEGG" id="sdyn:Mal52_30300"/>